<dbReference type="GO" id="GO:0008324">
    <property type="term" value="F:monoatomic cation transmembrane transporter activity"/>
    <property type="evidence" value="ECO:0007669"/>
    <property type="project" value="InterPro"/>
</dbReference>
<accession>A0A3D8IU19</accession>
<comment type="caution">
    <text evidence="2">The sequence shown here is derived from an EMBL/GenBank/DDBJ whole genome shotgun (WGS) entry which is preliminary data.</text>
</comment>
<protein>
    <submittedName>
        <fullName evidence="2">Potassium transporter TrkA</fullName>
    </submittedName>
</protein>
<keyword evidence="3" id="KW-1185">Reference proteome</keyword>
<dbReference type="EMBL" id="NXLU01000006">
    <property type="protein sequence ID" value="RDU68787.1"/>
    <property type="molecule type" value="Genomic_DNA"/>
</dbReference>
<dbReference type="GO" id="GO:0006813">
    <property type="term" value="P:potassium ion transport"/>
    <property type="evidence" value="ECO:0007669"/>
    <property type="project" value="InterPro"/>
</dbReference>
<dbReference type="PROSITE" id="PS51202">
    <property type="entry name" value="RCK_C"/>
    <property type="match status" value="1"/>
</dbReference>
<evidence type="ECO:0000259" key="1">
    <source>
        <dbReference type="PROSITE" id="PS51202"/>
    </source>
</evidence>
<dbReference type="AlphaFoldDB" id="A0A3D8IU19"/>
<dbReference type="SUPFAM" id="SSF116726">
    <property type="entry name" value="TrkA C-terminal domain-like"/>
    <property type="match status" value="1"/>
</dbReference>
<reference evidence="2 3" key="1">
    <citation type="submission" date="2018-04" db="EMBL/GenBank/DDBJ databases">
        <title>Novel Campyloabacter and Helicobacter Species and Strains.</title>
        <authorList>
            <person name="Mannion A.J."/>
            <person name="Shen Z."/>
            <person name="Fox J.G."/>
        </authorList>
    </citation>
    <scope>NUCLEOTIDE SEQUENCE [LARGE SCALE GENOMIC DNA]</scope>
    <source>
        <strain evidence="2 3">ATCC 700242</strain>
    </source>
</reference>
<name>A0A3D8IU19_9HELI</name>
<dbReference type="Gene3D" id="3.30.70.1450">
    <property type="entry name" value="Regulator of K+ conductance, C-terminal domain"/>
    <property type="match status" value="1"/>
</dbReference>
<feature type="domain" description="RCK C-terminal" evidence="1">
    <location>
        <begin position="135"/>
        <end position="215"/>
    </location>
</feature>
<dbReference type="InterPro" id="IPR036721">
    <property type="entry name" value="RCK_C_sf"/>
</dbReference>
<sequence>MKKIGLILEGKTAKNFLDKILEQYHSSNYYTILTQDQNLIPQTYPDNFKFFYADPTSLFKLQKTFNGEFDQFFLILCDVDERKEVYTLLRSLFAKVPIVLNSAKALKVEDEFLEQVSIPSIISSKLLTFLPNAPSTIWDFGLGKGEIAEILVPSGSAYCHRQVGSIAQKDWKIAGIYRKNELLLSSYSLSIQPNDKLLAIGDPVILGNIYRQITNSLGQFPLPFGKDIFLYLDEDIMSENEILRDLDEALFLHQKLNSNQLYITLLHPKSFELIAHLKSIQDQKVHCIIEYNNKDLGEVIELDKAKRIGLIILHHRLFNEHRAQLYELSSPVFKTTQISIQECLDSLVFLGEHEIENIASVALDITSQLELSFEMYDYDVDGNYHTQCFEVFKSICAVFNAPFKYTQSNHKNPIFYLQSLKRPALQFLPFSHTLTHSLFTKLTSTDTTCLSADLNKFPQIYIPIPHENN</sequence>
<dbReference type="OrthoDB" id="5337496at2"/>
<dbReference type="InterPro" id="IPR006037">
    <property type="entry name" value="RCK_C"/>
</dbReference>
<dbReference type="Proteomes" id="UP000257067">
    <property type="component" value="Unassembled WGS sequence"/>
</dbReference>
<gene>
    <name evidence="2" type="ORF">CQA62_05200</name>
</gene>
<evidence type="ECO:0000313" key="2">
    <source>
        <dbReference type="EMBL" id="RDU68787.1"/>
    </source>
</evidence>
<dbReference type="RefSeq" id="WP_104723314.1">
    <property type="nucleotide sequence ID" value="NZ_FZNE01000001.1"/>
</dbReference>
<organism evidence="2 3">
    <name type="scientific">Helicobacter cholecystus</name>
    <dbReference type="NCBI Taxonomy" id="45498"/>
    <lineage>
        <taxon>Bacteria</taxon>
        <taxon>Pseudomonadati</taxon>
        <taxon>Campylobacterota</taxon>
        <taxon>Epsilonproteobacteria</taxon>
        <taxon>Campylobacterales</taxon>
        <taxon>Helicobacteraceae</taxon>
        <taxon>Helicobacter</taxon>
    </lineage>
</organism>
<evidence type="ECO:0000313" key="3">
    <source>
        <dbReference type="Proteomes" id="UP000257067"/>
    </source>
</evidence>
<proteinExistence type="predicted"/>